<dbReference type="OrthoDB" id="264750at2759"/>
<evidence type="ECO:0000313" key="2">
    <source>
        <dbReference type="EMBL" id="RNF26063.1"/>
    </source>
</evidence>
<gene>
    <name evidence="2" type="ORF">Tco025E_01692</name>
</gene>
<reference evidence="2 3" key="1">
    <citation type="journal article" date="2018" name="BMC Genomics">
        <title>Genomic comparison of Trypanosoma conorhini and Trypanosoma rangeli to Trypanosoma cruzi strains of high and low virulence.</title>
        <authorList>
            <person name="Bradwell K.R."/>
            <person name="Koparde V.N."/>
            <person name="Matveyev A.V."/>
            <person name="Serrano M.G."/>
            <person name="Alves J.M."/>
            <person name="Parikh H."/>
            <person name="Huang B."/>
            <person name="Lee V."/>
            <person name="Espinosa-Alvarez O."/>
            <person name="Ortiz P.A."/>
            <person name="Costa-Martins A.G."/>
            <person name="Teixeira M.M."/>
            <person name="Buck G.A."/>
        </authorList>
    </citation>
    <scope>NUCLEOTIDE SEQUENCE [LARGE SCALE GENOMIC DNA]</scope>
    <source>
        <strain evidence="2 3">025E</strain>
    </source>
</reference>
<evidence type="ECO:0000256" key="1">
    <source>
        <dbReference type="SAM" id="MobiDB-lite"/>
    </source>
</evidence>
<evidence type="ECO:0000313" key="3">
    <source>
        <dbReference type="Proteomes" id="UP000284403"/>
    </source>
</evidence>
<name>A0A422Q7W7_9TRYP</name>
<dbReference type="AlphaFoldDB" id="A0A422Q7W7"/>
<feature type="compositionally biased region" description="Polar residues" evidence="1">
    <location>
        <begin position="282"/>
        <end position="297"/>
    </location>
</feature>
<protein>
    <submittedName>
        <fullName evidence="2">Uncharacterized protein</fullName>
    </submittedName>
</protein>
<dbReference type="RefSeq" id="XP_029231269.1">
    <property type="nucleotide sequence ID" value="XM_029368629.1"/>
</dbReference>
<feature type="region of interest" description="Disordered" evidence="1">
    <location>
        <begin position="282"/>
        <end position="308"/>
    </location>
</feature>
<sequence length="719" mass="79300">MHLQPIRLSAGDDSLQTTYSSSFGVKDELKLLSGTTRVTFPALAHDKGALNGTPSSVLAATGRERSPFGSRGDPFASSIDVLNETSFTDRETEMSHLEIGLGSTSRPSETDDMEGHDAKAMQEVLLGAFPESLKHITTDEASVEALTSDNAEGATDSGYHRQFTEFVLREVHSLLLSVASANEVRLRYLLRQNVLDMEGANTKALQAAIAEESARSLSEWGDAWYQAPHPTSEVLVAVTVRPPQFAAGMLWNGCDSFLLGGTAYLQEGRVLQIRLPCSTKSMESATTSPSTGASQANCDAGSRGGDGGNGQKCAVRLLLREFISVSKVGMGSMMQTFSLIPEHVSVKVTRNQTLQYGLIQTVLDQCAPGAVSRAFSLQMLLPTNLRCGIKLPLLEVAKEPCAASNRTAEGAPTGDGELQSKEIEEGHSLSMTQRPSFITDKLGPISAKVFKRQPLGNEAYLVYTNPKLYALVMKHSPAVLTANTNAIREYLKYSQRLRFQRLVRQLLTAVYTIQRFFRHCIAKKRRAVSCMLKRWGQLELDSREQLKKYTLAPATVDRIGFIVGSVLWQHIVTTREYKMAMLEEQFSLRRAAYRRWCAQRLEEDLAKYKTARRTSLSASLMTDLGATEKASSTACSELAGASAVQGGKVIDVTLGRSHHRWISNWECVLHARFGWYIDPEELLQESHRRLLISLRNSILTMADVQEEMKKKAKIALVPL</sequence>
<proteinExistence type="predicted"/>
<dbReference type="EMBL" id="MKKU01000059">
    <property type="protein sequence ID" value="RNF26063.1"/>
    <property type="molecule type" value="Genomic_DNA"/>
</dbReference>
<organism evidence="2 3">
    <name type="scientific">Trypanosoma conorhini</name>
    <dbReference type="NCBI Taxonomy" id="83891"/>
    <lineage>
        <taxon>Eukaryota</taxon>
        <taxon>Discoba</taxon>
        <taxon>Euglenozoa</taxon>
        <taxon>Kinetoplastea</taxon>
        <taxon>Metakinetoplastina</taxon>
        <taxon>Trypanosomatida</taxon>
        <taxon>Trypanosomatidae</taxon>
        <taxon>Trypanosoma</taxon>
    </lineage>
</organism>
<accession>A0A422Q7W7</accession>
<dbReference type="Proteomes" id="UP000284403">
    <property type="component" value="Unassembled WGS sequence"/>
</dbReference>
<dbReference type="GeneID" id="40315303"/>
<comment type="caution">
    <text evidence="2">The sequence shown here is derived from an EMBL/GenBank/DDBJ whole genome shotgun (WGS) entry which is preliminary data.</text>
</comment>
<keyword evidence="3" id="KW-1185">Reference proteome</keyword>